<dbReference type="AlphaFoldDB" id="A0A6A7C272"/>
<dbReference type="GO" id="GO:0006508">
    <property type="term" value="P:proteolysis"/>
    <property type="evidence" value="ECO:0007669"/>
    <property type="project" value="UniProtKB-KW"/>
</dbReference>
<evidence type="ECO:0000256" key="1">
    <source>
        <dbReference type="ARBA" id="ARBA00008136"/>
    </source>
</evidence>
<comment type="similarity">
    <text evidence="1">Belongs to the SOS response-associated peptidase family.</text>
</comment>
<evidence type="ECO:0000256" key="8">
    <source>
        <dbReference type="SAM" id="MobiDB-lite"/>
    </source>
</evidence>
<keyword evidence="10" id="KW-1185">Reference proteome</keyword>
<proteinExistence type="inferred from homology"/>
<keyword evidence="7" id="KW-0456">Lyase</keyword>
<sequence length="266" mass="30579">MCGRYVLSLPPSYIRSRLVSQNLPVDDAPRDDEQQTTYNFAPGGRGVIYRPITRSPHDGEPSPKKAKLEKKTSYHLQSARWGLIPHWTKQPPEYRSMMKTINCRDDSLMENRGMWTAMKRKQRCVVIAEGFYEWMLKGSTKVPYYVKRKDGGLMFFAGLWDCVRYEGKEEVVVSYTVITTESNAQLRFLHERMPVILEANSEGMGIWLDPERVGWDEELQGVLKPFEGKLECYPVDPAVGKVGNDSPRFVMPVNSRENKGNIANFF</sequence>
<evidence type="ECO:0000256" key="5">
    <source>
        <dbReference type="ARBA" id="ARBA00023124"/>
    </source>
</evidence>
<evidence type="ECO:0000256" key="2">
    <source>
        <dbReference type="ARBA" id="ARBA00022670"/>
    </source>
</evidence>
<name>A0A6A7C272_9PEZI</name>
<evidence type="ECO:0000256" key="7">
    <source>
        <dbReference type="ARBA" id="ARBA00023239"/>
    </source>
</evidence>
<evidence type="ECO:0000256" key="4">
    <source>
        <dbReference type="ARBA" id="ARBA00022801"/>
    </source>
</evidence>
<dbReference type="PANTHER" id="PTHR13604">
    <property type="entry name" value="DC12-RELATED"/>
    <property type="match status" value="1"/>
</dbReference>
<dbReference type="PANTHER" id="PTHR13604:SF0">
    <property type="entry name" value="ABASIC SITE PROCESSING PROTEIN HMCES"/>
    <property type="match status" value="1"/>
</dbReference>
<dbReference type="InterPro" id="IPR003738">
    <property type="entry name" value="SRAP"/>
</dbReference>
<dbReference type="InterPro" id="IPR036590">
    <property type="entry name" value="SRAP-like"/>
</dbReference>
<keyword evidence="5" id="KW-0190">Covalent protein-DNA linkage</keyword>
<evidence type="ECO:0000313" key="10">
    <source>
        <dbReference type="Proteomes" id="UP000799421"/>
    </source>
</evidence>
<dbReference type="GO" id="GO:0008233">
    <property type="term" value="F:peptidase activity"/>
    <property type="evidence" value="ECO:0007669"/>
    <property type="project" value="UniProtKB-KW"/>
</dbReference>
<dbReference type="GO" id="GO:0016829">
    <property type="term" value="F:lyase activity"/>
    <property type="evidence" value="ECO:0007669"/>
    <property type="project" value="UniProtKB-KW"/>
</dbReference>
<reference evidence="9" key="1">
    <citation type="journal article" date="2020" name="Stud. Mycol.">
        <title>101 Dothideomycetes genomes: a test case for predicting lifestyles and emergence of pathogens.</title>
        <authorList>
            <person name="Haridas S."/>
            <person name="Albert R."/>
            <person name="Binder M."/>
            <person name="Bloem J."/>
            <person name="Labutti K."/>
            <person name="Salamov A."/>
            <person name="Andreopoulos B."/>
            <person name="Baker S."/>
            <person name="Barry K."/>
            <person name="Bills G."/>
            <person name="Bluhm B."/>
            <person name="Cannon C."/>
            <person name="Castanera R."/>
            <person name="Culley D."/>
            <person name="Daum C."/>
            <person name="Ezra D."/>
            <person name="Gonzalez J."/>
            <person name="Henrissat B."/>
            <person name="Kuo A."/>
            <person name="Liang C."/>
            <person name="Lipzen A."/>
            <person name="Lutzoni F."/>
            <person name="Magnuson J."/>
            <person name="Mondo S."/>
            <person name="Nolan M."/>
            <person name="Ohm R."/>
            <person name="Pangilinan J."/>
            <person name="Park H.-J."/>
            <person name="Ramirez L."/>
            <person name="Alfaro M."/>
            <person name="Sun H."/>
            <person name="Tritt A."/>
            <person name="Yoshinaga Y."/>
            <person name="Zwiers L.-H."/>
            <person name="Turgeon B."/>
            <person name="Goodwin S."/>
            <person name="Spatafora J."/>
            <person name="Crous P."/>
            <person name="Grigoriev I."/>
        </authorList>
    </citation>
    <scope>NUCLEOTIDE SEQUENCE</scope>
    <source>
        <strain evidence="9">CBS 480.64</strain>
    </source>
</reference>
<accession>A0A6A7C272</accession>
<keyword evidence="6" id="KW-0238">DNA-binding</keyword>
<evidence type="ECO:0000256" key="3">
    <source>
        <dbReference type="ARBA" id="ARBA00022763"/>
    </source>
</evidence>
<keyword evidence="2" id="KW-0645">Protease</keyword>
<feature type="non-terminal residue" evidence="9">
    <location>
        <position position="266"/>
    </location>
</feature>
<keyword evidence="3" id="KW-0227">DNA damage</keyword>
<feature type="region of interest" description="Disordered" evidence="8">
    <location>
        <begin position="49"/>
        <end position="68"/>
    </location>
</feature>
<dbReference type="OrthoDB" id="2111841at2759"/>
<dbReference type="Pfam" id="PF02586">
    <property type="entry name" value="SRAP"/>
    <property type="match status" value="1"/>
</dbReference>
<keyword evidence="4" id="KW-0378">Hydrolase</keyword>
<dbReference type="Gene3D" id="3.90.1680.10">
    <property type="entry name" value="SOS response associated peptidase-like"/>
    <property type="match status" value="1"/>
</dbReference>
<evidence type="ECO:0000313" key="9">
    <source>
        <dbReference type="EMBL" id="KAF2861382.1"/>
    </source>
</evidence>
<gene>
    <name evidence="9" type="ORF">K470DRAFT_194415</name>
</gene>
<protein>
    <submittedName>
        <fullName evidence="9">DUF159-domain-containing protein</fullName>
    </submittedName>
</protein>
<organism evidence="9 10">
    <name type="scientific">Piedraia hortae CBS 480.64</name>
    <dbReference type="NCBI Taxonomy" id="1314780"/>
    <lineage>
        <taxon>Eukaryota</taxon>
        <taxon>Fungi</taxon>
        <taxon>Dikarya</taxon>
        <taxon>Ascomycota</taxon>
        <taxon>Pezizomycotina</taxon>
        <taxon>Dothideomycetes</taxon>
        <taxon>Dothideomycetidae</taxon>
        <taxon>Capnodiales</taxon>
        <taxon>Piedraiaceae</taxon>
        <taxon>Piedraia</taxon>
    </lineage>
</organism>
<dbReference type="GO" id="GO:0106300">
    <property type="term" value="P:protein-DNA covalent cross-linking repair"/>
    <property type="evidence" value="ECO:0007669"/>
    <property type="project" value="InterPro"/>
</dbReference>
<dbReference type="EMBL" id="MU005973">
    <property type="protein sequence ID" value="KAF2861382.1"/>
    <property type="molecule type" value="Genomic_DNA"/>
</dbReference>
<dbReference type="GO" id="GO:0003697">
    <property type="term" value="F:single-stranded DNA binding"/>
    <property type="evidence" value="ECO:0007669"/>
    <property type="project" value="InterPro"/>
</dbReference>
<dbReference type="Proteomes" id="UP000799421">
    <property type="component" value="Unassembled WGS sequence"/>
</dbReference>
<dbReference type="SUPFAM" id="SSF143081">
    <property type="entry name" value="BB1717-like"/>
    <property type="match status" value="1"/>
</dbReference>
<evidence type="ECO:0000256" key="6">
    <source>
        <dbReference type="ARBA" id="ARBA00023125"/>
    </source>
</evidence>